<organism evidence="12 13">
    <name type="scientific">Vagococcus zengguangii</name>
    <dbReference type="NCBI Taxonomy" id="2571750"/>
    <lineage>
        <taxon>Bacteria</taxon>
        <taxon>Bacillati</taxon>
        <taxon>Bacillota</taxon>
        <taxon>Bacilli</taxon>
        <taxon>Lactobacillales</taxon>
        <taxon>Enterococcaceae</taxon>
        <taxon>Vagococcus</taxon>
    </lineage>
</organism>
<keyword evidence="13" id="KW-1185">Reference proteome</keyword>
<dbReference type="GO" id="GO:0001680">
    <property type="term" value="P:tRNA 3'-terminal CCA addition"/>
    <property type="evidence" value="ECO:0007669"/>
    <property type="project" value="UniProtKB-UniRule"/>
</dbReference>
<dbReference type="Gene3D" id="3.30.460.10">
    <property type="entry name" value="Beta Polymerase, domain 2"/>
    <property type="match status" value="1"/>
</dbReference>
<feature type="binding site" evidence="11">
    <location>
        <position position="161"/>
    </location>
    <ligand>
        <name>CTP</name>
        <dbReference type="ChEBI" id="CHEBI:37563"/>
    </ligand>
</feature>
<comment type="cofactor">
    <cofactor evidence="1 11">
        <name>Mg(2+)</name>
        <dbReference type="ChEBI" id="CHEBI:18420"/>
    </cofactor>
</comment>
<evidence type="ECO:0000256" key="2">
    <source>
        <dbReference type="ARBA" id="ARBA00022679"/>
    </source>
</evidence>
<feature type="binding site" evidence="11">
    <location>
        <position position="34"/>
    </location>
    <ligand>
        <name>CTP</name>
        <dbReference type="ChEBI" id="CHEBI:37563"/>
    </ligand>
</feature>
<feature type="binding site" evidence="11">
    <location>
        <position position="47"/>
    </location>
    <ligand>
        <name>Mg(2+)</name>
        <dbReference type="ChEBI" id="CHEBI:18420"/>
    </ligand>
</feature>
<accession>A0A4D7CTG3</accession>
<dbReference type="GO" id="GO:0004810">
    <property type="term" value="F:CCA tRNA nucleotidyltransferase activity"/>
    <property type="evidence" value="ECO:0007669"/>
    <property type="project" value="UniProtKB-UniRule"/>
</dbReference>
<dbReference type="KEGG" id="vao:FA707_05600"/>
<dbReference type="GO" id="GO:0042245">
    <property type="term" value="P:RNA repair"/>
    <property type="evidence" value="ECO:0007669"/>
    <property type="project" value="UniProtKB-KW"/>
</dbReference>
<dbReference type="SUPFAM" id="SSF81301">
    <property type="entry name" value="Nucleotidyltransferase"/>
    <property type="match status" value="1"/>
</dbReference>
<protein>
    <recommendedName>
        <fullName evidence="11">CCA-adding enzyme</fullName>
        <ecNumber evidence="11">2.7.7.72</ecNumber>
    </recommendedName>
    <alternativeName>
        <fullName evidence="11">CCA tRNA nucleotidyltransferase</fullName>
    </alternativeName>
    <alternativeName>
        <fullName evidence="11">tRNA CCA-pyrophosphorylase</fullName>
    </alternativeName>
    <alternativeName>
        <fullName evidence="11">tRNA adenylyl-/cytidylyl- transferase</fullName>
    </alternativeName>
    <alternativeName>
        <fullName evidence="11">tRNA nucleotidyltransferase</fullName>
    </alternativeName>
    <alternativeName>
        <fullName evidence="11">tRNA-NT</fullName>
    </alternativeName>
</protein>
<evidence type="ECO:0000256" key="8">
    <source>
        <dbReference type="ARBA" id="ARBA00022840"/>
    </source>
</evidence>
<dbReference type="InterPro" id="IPR032810">
    <property type="entry name" value="CCA-adding_enz_C"/>
</dbReference>
<keyword evidence="2 11" id="KW-0808">Transferase</keyword>
<dbReference type="GO" id="GO:0160016">
    <property type="term" value="F:CCACCA tRNA nucleotidyltransferase activity"/>
    <property type="evidence" value="ECO:0007669"/>
    <property type="project" value="RHEA"/>
</dbReference>
<evidence type="ECO:0000256" key="1">
    <source>
        <dbReference type="ARBA" id="ARBA00001946"/>
    </source>
</evidence>
<dbReference type="NCBIfam" id="NF009814">
    <property type="entry name" value="PRK13299.1"/>
    <property type="match status" value="1"/>
</dbReference>
<comment type="function">
    <text evidence="11">Catalyzes the addition and repair of the essential 3'-terminal CCA sequence in tRNAs without using a nucleic acid template. Adds these three nucleotides in the order of C, C, and A to the tRNA nucleotide-73, using CTP and ATP as substrates and producing inorganic pyrophosphate. tRNA 3'-terminal CCA addition is required both for tRNA processing and repair. Also involved in tRNA surveillance by mediating tandem CCA addition to generate a CCACCA at the 3' terminus of unstable tRNAs. While stable tRNAs receive only 3'-terminal CCA, unstable tRNAs are marked with CCACCA and rapidly degraded.</text>
</comment>
<evidence type="ECO:0000256" key="10">
    <source>
        <dbReference type="ARBA" id="ARBA00022884"/>
    </source>
</evidence>
<name>A0A4D7CTG3_9ENTE</name>
<dbReference type="AlphaFoldDB" id="A0A4D7CTG3"/>
<dbReference type="HAMAP" id="MF_01263">
    <property type="entry name" value="CCA_bact_type3"/>
    <property type="match status" value="1"/>
</dbReference>
<comment type="miscellaneous">
    <text evidence="11">A single active site specifically recognizes both ATP and CTP and is responsible for their addition.</text>
</comment>
<evidence type="ECO:0000256" key="3">
    <source>
        <dbReference type="ARBA" id="ARBA00022694"/>
    </source>
</evidence>
<dbReference type="EC" id="2.7.7.72" evidence="11"/>
<keyword evidence="3 11" id="KW-0819">tRNA processing</keyword>
<dbReference type="InterPro" id="IPR043519">
    <property type="entry name" value="NT_sf"/>
</dbReference>
<keyword evidence="5 11" id="KW-0479">Metal-binding</keyword>
<dbReference type="SUPFAM" id="SSF81891">
    <property type="entry name" value="Poly A polymerase C-terminal region-like"/>
    <property type="match status" value="1"/>
</dbReference>
<evidence type="ECO:0000256" key="9">
    <source>
        <dbReference type="ARBA" id="ARBA00022842"/>
    </source>
</evidence>
<dbReference type="PANTHER" id="PTHR46173">
    <property type="entry name" value="CCA TRNA NUCLEOTIDYLTRANSFERASE 1, MITOCHONDRIAL"/>
    <property type="match status" value="1"/>
</dbReference>
<feature type="binding site" evidence="11">
    <location>
        <position position="164"/>
    </location>
    <ligand>
        <name>CTP</name>
        <dbReference type="ChEBI" id="CHEBI:37563"/>
    </ligand>
</feature>
<keyword evidence="6 11" id="KW-0547">Nucleotide-binding</keyword>
<comment type="similarity">
    <text evidence="11">Belongs to the tRNA nucleotidyltransferase/poly(A) polymerase family. Bacterial CCA-adding enzyme type 3 subfamily.</text>
</comment>
<feature type="binding site" evidence="11">
    <location>
        <position position="161"/>
    </location>
    <ligand>
        <name>ATP</name>
        <dbReference type="ChEBI" id="CHEBI:30616"/>
    </ligand>
</feature>
<keyword evidence="7 11" id="KW-0692">RNA repair</keyword>
<keyword evidence="4 11" id="KW-0548">Nucleotidyltransferase</keyword>
<dbReference type="Gene3D" id="1.20.58.560">
    <property type="match status" value="1"/>
</dbReference>
<comment type="catalytic activity">
    <reaction evidence="11">
        <text>a tRNA with a 3' CCA end + 2 CTP + ATP = a tRNA with a 3' CCACCA end + 3 diphosphate</text>
        <dbReference type="Rhea" id="RHEA:76235"/>
        <dbReference type="Rhea" id="RHEA-COMP:10468"/>
        <dbReference type="Rhea" id="RHEA-COMP:18655"/>
        <dbReference type="ChEBI" id="CHEBI:30616"/>
        <dbReference type="ChEBI" id="CHEBI:33019"/>
        <dbReference type="ChEBI" id="CHEBI:37563"/>
        <dbReference type="ChEBI" id="CHEBI:83071"/>
        <dbReference type="ChEBI" id="CHEBI:195187"/>
    </reaction>
</comment>
<evidence type="ECO:0000313" key="12">
    <source>
        <dbReference type="EMBL" id="QCI86473.1"/>
    </source>
</evidence>
<dbReference type="Gene3D" id="1.10.246.80">
    <property type="match status" value="1"/>
</dbReference>
<evidence type="ECO:0000256" key="11">
    <source>
        <dbReference type="HAMAP-Rule" id="MF_01263"/>
    </source>
</evidence>
<feature type="binding site" evidence="11">
    <location>
        <position position="37"/>
    </location>
    <ligand>
        <name>ATP</name>
        <dbReference type="ChEBI" id="CHEBI:30616"/>
    </ligand>
</feature>
<gene>
    <name evidence="11" type="primary">cca</name>
    <name evidence="12" type="ORF">FA707_05600</name>
</gene>
<evidence type="ECO:0000313" key="13">
    <source>
        <dbReference type="Proteomes" id="UP000298615"/>
    </source>
</evidence>
<evidence type="ECO:0000256" key="4">
    <source>
        <dbReference type="ARBA" id="ARBA00022695"/>
    </source>
</evidence>
<dbReference type="Pfam" id="PF12627">
    <property type="entry name" value="PolyA_pol_RNAbd"/>
    <property type="match status" value="1"/>
</dbReference>
<evidence type="ECO:0000256" key="5">
    <source>
        <dbReference type="ARBA" id="ARBA00022723"/>
    </source>
</evidence>
<dbReference type="OrthoDB" id="9805698at2"/>
<dbReference type="InterPro" id="IPR050264">
    <property type="entry name" value="Bact_CCA-adding_enz_type3_sf"/>
</dbReference>
<feature type="binding site" evidence="11">
    <location>
        <position position="170"/>
    </location>
    <ligand>
        <name>ATP</name>
        <dbReference type="ChEBI" id="CHEBI:30616"/>
    </ligand>
</feature>
<dbReference type="InterPro" id="IPR032828">
    <property type="entry name" value="PolyA_RNA-bd"/>
</dbReference>
<keyword evidence="8 11" id="KW-0067">ATP-binding</keyword>
<dbReference type="GO" id="GO:0000049">
    <property type="term" value="F:tRNA binding"/>
    <property type="evidence" value="ECO:0007669"/>
    <property type="project" value="UniProtKB-UniRule"/>
</dbReference>
<dbReference type="Proteomes" id="UP000298615">
    <property type="component" value="Chromosome"/>
</dbReference>
<dbReference type="InterPro" id="IPR023068">
    <property type="entry name" value="CCA-adding_enz_firmicutes"/>
</dbReference>
<feature type="binding site" evidence="11">
    <location>
        <position position="167"/>
    </location>
    <ligand>
        <name>CTP</name>
        <dbReference type="ChEBI" id="CHEBI:37563"/>
    </ligand>
</feature>
<dbReference type="CDD" id="cd05398">
    <property type="entry name" value="NT_ClassII-CCAase"/>
    <property type="match status" value="1"/>
</dbReference>
<feature type="binding site" evidence="11">
    <location>
        <position position="170"/>
    </location>
    <ligand>
        <name>CTP</name>
        <dbReference type="ChEBI" id="CHEBI:37563"/>
    </ligand>
</feature>
<dbReference type="Pfam" id="PF01743">
    <property type="entry name" value="PolyA_pol"/>
    <property type="match status" value="1"/>
</dbReference>
<feature type="binding site" evidence="11">
    <location>
        <position position="118"/>
    </location>
    <ligand>
        <name>CTP</name>
        <dbReference type="ChEBI" id="CHEBI:37563"/>
    </ligand>
</feature>
<feature type="binding site" evidence="11">
    <location>
        <position position="34"/>
    </location>
    <ligand>
        <name>ATP</name>
        <dbReference type="ChEBI" id="CHEBI:30616"/>
    </ligand>
</feature>
<sequence length="400" mass="45408">MKIDKQVMPNEFIEAIPIMEQIKAAGFEAYFVGGSVRDVLLNKPIHDIDIATSAFPEEIKAIFPHTIDVGIEHGTVLVLAEGNEYEITTFRTESTYQDYRRPDEVVFVRSLEEDLKRRDFTINALAMTTSGEIIDLFEGASDLEAHLIKAVGLAHERFNEDALRMMRAVRFASQLDFEIEEDTFAAIKELSPLLQHISIERIHIELVKLLMGKNRDRGVLAFVESQLSQYCPGFKDKADSLLKLTDLAPIDIKSEAVIWVIVCYLLEIDENNCGMFLKKWKLSNKLIETTKKVLLAVRYRLIHQWNVERLYALNEEQVILTEHVLQVLAQPHDCKQALSAYRALPIHSLKDLAVSGSDLIKHLEQQPGPWLGETLKELESAVLINNVSNEKASLLAYLAQ</sequence>
<reference evidence="12 13" key="1">
    <citation type="submission" date="2019-04" db="EMBL/GenBank/DDBJ databases">
        <title>Vagococcus sp. nov., isolated from faeces of yaks (Bos grunniens).</title>
        <authorList>
            <person name="Ge Y."/>
        </authorList>
    </citation>
    <scope>NUCLEOTIDE SEQUENCE [LARGE SCALE GENOMIC DNA]</scope>
    <source>
        <strain evidence="12 13">MN-17</strain>
    </source>
</reference>
<comment type="subunit">
    <text evidence="11">Homodimer.</text>
</comment>
<evidence type="ECO:0000256" key="7">
    <source>
        <dbReference type="ARBA" id="ARBA00022800"/>
    </source>
</evidence>
<keyword evidence="10 11" id="KW-0694">RNA-binding</keyword>
<feature type="binding site" evidence="11">
    <location>
        <position position="164"/>
    </location>
    <ligand>
        <name>ATP</name>
        <dbReference type="ChEBI" id="CHEBI:30616"/>
    </ligand>
</feature>
<feature type="binding site" evidence="11">
    <location>
        <position position="37"/>
    </location>
    <ligand>
        <name>CTP</name>
        <dbReference type="ChEBI" id="CHEBI:37563"/>
    </ligand>
</feature>
<feature type="binding site" evidence="11">
    <location>
        <position position="49"/>
    </location>
    <ligand>
        <name>Mg(2+)</name>
        <dbReference type="ChEBI" id="CHEBI:18420"/>
    </ligand>
</feature>
<feature type="binding site" evidence="11">
    <location>
        <position position="167"/>
    </location>
    <ligand>
        <name>ATP</name>
        <dbReference type="ChEBI" id="CHEBI:30616"/>
    </ligand>
</feature>
<keyword evidence="9 11" id="KW-0460">Magnesium</keyword>
<dbReference type="EMBL" id="CP039712">
    <property type="protein sequence ID" value="QCI86473.1"/>
    <property type="molecule type" value="Genomic_DNA"/>
</dbReference>
<comment type="catalytic activity">
    <reaction evidence="11">
        <text>a tRNA precursor + 2 CTP + ATP = a tRNA with a 3' CCA end + 3 diphosphate</text>
        <dbReference type="Rhea" id="RHEA:14433"/>
        <dbReference type="Rhea" id="RHEA-COMP:10465"/>
        <dbReference type="Rhea" id="RHEA-COMP:10468"/>
        <dbReference type="ChEBI" id="CHEBI:30616"/>
        <dbReference type="ChEBI" id="CHEBI:33019"/>
        <dbReference type="ChEBI" id="CHEBI:37563"/>
        <dbReference type="ChEBI" id="CHEBI:74896"/>
        <dbReference type="ChEBI" id="CHEBI:83071"/>
        <dbReference type="EC" id="2.7.7.72"/>
    </reaction>
</comment>
<dbReference type="Pfam" id="PF13735">
    <property type="entry name" value="tRNA_NucTran2_2"/>
    <property type="match status" value="1"/>
</dbReference>
<proteinExistence type="inferred from homology"/>
<dbReference type="PANTHER" id="PTHR46173:SF1">
    <property type="entry name" value="CCA TRNA NUCLEOTIDYLTRANSFERASE 1, MITOCHONDRIAL"/>
    <property type="match status" value="1"/>
</dbReference>
<dbReference type="GO" id="GO:0000287">
    <property type="term" value="F:magnesium ion binding"/>
    <property type="evidence" value="ECO:0007669"/>
    <property type="project" value="UniProtKB-UniRule"/>
</dbReference>
<evidence type="ECO:0000256" key="6">
    <source>
        <dbReference type="ARBA" id="ARBA00022741"/>
    </source>
</evidence>
<feature type="binding site" evidence="11">
    <location>
        <position position="118"/>
    </location>
    <ligand>
        <name>ATP</name>
        <dbReference type="ChEBI" id="CHEBI:30616"/>
    </ligand>
</feature>
<dbReference type="InterPro" id="IPR002646">
    <property type="entry name" value="PolA_pol_head_dom"/>
</dbReference>
<dbReference type="GO" id="GO:0005524">
    <property type="term" value="F:ATP binding"/>
    <property type="evidence" value="ECO:0007669"/>
    <property type="project" value="UniProtKB-UniRule"/>
</dbReference>
<dbReference type="Gene3D" id="1.10.3090.10">
    <property type="entry name" value="cca-adding enzyme, domain 2"/>
    <property type="match status" value="1"/>
</dbReference>